<reference evidence="3" key="1">
    <citation type="submission" date="2012-02" db="EMBL/GenBank/DDBJ databases">
        <title>The complete genome of Halobacteroides halobius DSM 5150.</title>
        <authorList>
            <person name="Lucas S."/>
            <person name="Copeland A."/>
            <person name="Lapidus A."/>
            <person name="Glavina del Rio T."/>
            <person name="Dalin E."/>
            <person name="Tice H."/>
            <person name="Bruce D."/>
            <person name="Goodwin L."/>
            <person name="Pitluck S."/>
            <person name="Peters L."/>
            <person name="Mikhailova N."/>
            <person name="Gu W."/>
            <person name="Kyrpides N."/>
            <person name="Mavromatis K."/>
            <person name="Ivanova N."/>
            <person name="Brettin T."/>
            <person name="Detter J.C."/>
            <person name="Han C."/>
            <person name="Larimer F."/>
            <person name="Land M."/>
            <person name="Hauser L."/>
            <person name="Markowitz V."/>
            <person name="Cheng J.-F."/>
            <person name="Hugenholtz P."/>
            <person name="Woyke T."/>
            <person name="Wu D."/>
            <person name="Tindall B."/>
            <person name="Pomrenke H."/>
            <person name="Brambilla E."/>
            <person name="Klenk H.-P."/>
            <person name="Eisen J.A."/>
        </authorList>
    </citation>
    <scope>NUCLEOTIDE SEQUENCE [LARGE SCALE GENOMIC DNA]</scope>
    <source>
        <strain evidence="3">ATCC 35273 / DSM 5150 / MD-1</strain>
    </source>
</reference>
<feature type="transmembrane region" description="Helical" evidence="1">
    <location>
        <begin position="12"/>
        <end position="36"/>
    </location>
</feature>
<dbReference type="AlphaFoldDB" id="L0K717"/>
<dbReference type="EMBL" id="CP003359">
    <property type="protein sequence ID" value="AGB40786.1"/>
    <property type="molecule type" value="Genomic_DNA"/>
</dbReference>
<evidence type="ECO:0000313" key="2">
    <source>
        <dbReference type="EMBL" id="AGB40786.1"/>
    </source>
</evidence>
<feature type="transmembrane region" description="Helical" evidence="1">
    <location>
        <begin position="48"/>
        <end position="73"/>
    </location>
</feature>
<evidence type="ECO:0000313" key="3">
    <source>
        <dbReference type="Proteomes" id="UP000010880"/>
    </source>
</evidence>
<dbReference type="KEGG" id="hhl:Halha_0815"/>
<keyword evidence="1" id="KW-0812">Transmembrane</keyword>
<proteinExistence type="predicted"/>
<organism evidence="2 3">
    <name type="scientific">Halobacteroides halobius (strain ATCC 35273 / DSM 5150 / MD-1)</name>
    <dbReference type="NCBI Taxonomy" id="748449"/>
    <lineage>
        <taxon>Bacteria</taxon>
        <taxon>Bacillati</taxon>
        <taxon>Bacillota</taxon>
        <taxon>Clostridia</taxon>
        <taxon>Halanaerobiales</taxon>
        <taxon>Halobacteroidaceae</taxon>
        <taxon>Halobacteroides</taxon>
    </lineage>
</organism>
<dbReference type="OrthoDB" id="9799090at2"/>
<dbReference type="Proteomes" id="UP000010880">
    <property type="component" value="Chromosome"/>
</dbReference>
<gene>
    <name evidence="2" type="ordered locus">Halha_0815</name>
</gene>
<accession>L0K717</accession>
<dbReference type="STRING" id="748449.Halha_0815"/>
<keyword evidence="1" id="KW-0472">Membrane</keyword>
<dbReference type="RefSeq" id="WP_015326511.1">
    <property type="nucleotide sequence ID" value="NC_019978.1"/>
</dbReference>
<dbReference type="eggNOG" id="ENOG5030AIC">
    <property type="taxonomic scope" value="Bacteria"/>
</dbReference>
<keyword evidence="1" id="KW-1133">Transmembrane helix</keyword>
<keyword evidence="3" id="KW-1185">Reference proteome</keyword>
<dbReference type="HOGENOM" id="CLU_087537_0_0_9"/>
<name>L0K717_HALHC</name>
<protein>
    <submittedName>
        <fullName evidence="2">Uncharacterized protein</fullName>
    </submittedName>
</protein>
<evidence type="ECO:0000256" key="1">
    <source>
        <dbReference type="SAM" id="Phobius"/>
    </source>
</evidence>
<dbReference type="PATRIC" id="fig|748449.3.peg.775"/>
<sequence length="261" mass="31189">MKQIKDEDKSVFNYVFSWQVEFALVLIIISAVLYFIHFQIFEDLHHILIFLVEDIAFIPIEVLLVTLIIHRLLDEREKEVKMKKLNMIIGTFYSEVGNQLISHFLLFDSNFKAKQSILQVDDEWTKEKFLKATNKLVDKKFILETNVTDCHDLVNLKKFLSEEKTFLLHLLDNPNLIEHDTFTDLLWAVFHLTEELMYRSDLQNLSDEDKDHILKDIERAYIELVKQWLLYMRHLQEDYPYLFSLAVRTNPFNPEATVEFE</sequence>